<dbReference type="PANTHER" id="PTHR43668:SF4">
    <property type="entry name" value="ALLANTOINASE"/>
    <property type="match status" value="1"/>
</dbReference>
<evidence type="ECO:0000256" key="4">
    <source>
        <dbReference type="ARBA" id="ARBA00022723"/>
    </source>
</evidence>
<reference evidence="7 8" key="1">
    <citation type="submission" date="2021-05" db="EMBL/GenBank/DDBJ databases">
        <title>Aequorivita echinoideorum JCM 30378 genome.</title>
        <authorList>
            <person name="Zhang H."/>
            <person name="Li C."/>
        </authorList>
    </citation>
    <scope>NUCLEOTIDE SEQUENCE [LARGE SCALE GENOMIC DNA]</scope>
    <source>
        <strain evidence="7 8">JCM30378</strain>
    </source>
</reference>
<dbReference type="InterPro" id="IPR006680">
    <property type="entry name" value="Amidohydro-rel"/>
</dbReference>
<dbReference type="CDD" id="cd01318">
    <property type="entry name" value="DHOase_IIb"/>
    <property type="match status" value="1"/>
</dbReference>
<evidence type="ECO:0000256" key="3">
    <source>
        <dbReference type="ARBA" id="ARBA00010286"/>
    </source>
</evidence>
<dbReference type="EC" id="3.5.2.3" evidence="7"/>
<dbReference type="RefSeq" id="WP_214111734.1">
    <property type="nucleotide sequence ID" value="NZ_JAHCTB010000001.1"/>
</dbReference>
<dbReference type="InterPro" id="IPR002195">
    <property type="entry name" value="Dihydroorotase_CS"/>
</dbReference>
<dbReference type="Gene3D" id="2.30.40.10">
    <property type="entry name" value="Urease, subunit C, domain 1"/>
    <property type="match status" value="1"/>
</dbReference>
<dbReference type="GO" id="GO:0004151">
    <property type="term" value="F:dihydroorotase activity"/>
    <property type="evidence" value="ECO:0007669"/>
    <property type="project" value="UniProtKB-EC"/>
</dbReference>
<dbReference type="EMBL" id="JAHCTB010000001">
    <property type="protein sequence ID" value="MBT0606861.1"/>
    <property type="molecule type" value="Genomic_DNA"/>
</dbReference>
<proteinExistence type="inferred from homology"/>
<dbReference type="InterPro" id="IPR032466">
    <property type="entry name" value="Metal_Hydrolase"/>
</dbReference>
<dbReference type="SUPFAM" id="SSF51338">
    <property type="entry name" value="Composite domain of metallo-dependent hydrolases"/>
    <property type="match status" value="1"/>
</dbReference>
<feature type="domain" description="Amidohydrolase-related" evidence="6">
    <location>
        <begin position="52"/>
        <end position="427"/>
    </location>
</feature>
<comment type="cofactor">
    <cofactor evidence="1">
        <name>Zn(2+)</name>
        <dbReference type="ChEBI" id="CHEBI:29105"/>
    </cofactor>
</comment>
<accession>A0ABS5S0W6</accession>
<dbReference type="InterPro" id="IPR011059">
    <property type="entry name" value="Metal-dep_hydrolase_composite"/>
</dbReference>
<keyword evidence="4" id="KW-0479">Metal-binding</keyword>
<evidence type="ECO:0000256" key="5">
    <source>
        <dbReference type="ARBA" id="ARBA00022801"/>
    </source>
</evidence>
<dbReference type="Proteomes" id="UP001297092">
    <property type="component" value="Unassembled WGS sequence"/>
</dbReference>
<protein>
    <submittedName>
        <fullName evidence="7">Dihydroorotase</fullName>
        <ecNumber evidence="7">3.5.2.3</ecNumber>
    </submittedName>
</protein>
<gene>
    <name evidence="7" type="ORF">KIV10_01585</name>
</gene>
<evidence type="ECO:0000256" key="1">
    <source>
        <dbReference type="ARBA" id="ARBA00001947"/>
    </source>
</evidence>
<organism evidence="7 8">
    <name type="scientific">Aequorivita echinoideorum</name>
    <dbReference type="NCBI Taxonomy" id="1549647"/>
    <lineage>
        <taxon>Bacteria</taxon>
        <taxon>Pseudomonadati</taxon>
        <taxon>Bacteroidota</taxon>
        <taxon>Flavobacteriia</taxon>
        <taxon>Flavobacteriales</taxon>
        <taxon>Flavobacteriaceae</taxon>
        <taxon>Aequorivita</taxon>
    </lineage>
</organism>
<evidence type="ECO:0000313" key="8">
    <source>
        <dbReference type="Proteomes" id="UP001297092"/>
    </source>
</evidence>
<dbReference type="NCBIfam" id="TIGR00857">
    <property type="entry name" value="pyrC_multi"/>
    <property type="match status" value="1"/>
</dbReference>
<comment type="function">
    <text evidence="2">Catalyzes the reversible cyclization of carbamoyl aspartate to dihydroorotate.</text>
</comment>
<comment type="similarity">
    <text evidence="3">Belongs to the metallo-dependent hydrolases superfamily. DHOase family. Class I DHOase subfamily.</text>
</comment>
<evidence type="ECO:0000313" key="7">
    <source>
        <dbReference type="EMBL" id="MBT0606861.1"/>
    </source>
</evidence>
<comment type="caution">
    <text evidence="7">The sequence shown here is derived from an EMBL/GenBank/DDBJ whole genome shotgun (WGS) entry which is preliminary data.</text>
</comment>
<dbReference type="PROSITE" id="PS00483">
    <property type="entry name" value="DIHYDROOROTASE_2"/>
    <property type="match status" value="1"/>
</dbReference>
<evidence type="ECO:0000256" key="2">
    <source>
        <dbReference type="ARBA" id="ARBA00002368"/>
    </source>
</evidence>
<keyword evidence="5 7" id="KW-0378">Hydrolase</keyword>
<sequence>MRAVLIKNANIVNEGEIFNGDVLVQDGRIAEISETISAKSSDTKVIDADGSYLLPGMIDDQVHFREPGLTHKATIETESKAAVAGGITSFIEMPNTVPQATTIELLEEKFDIASKTSWANYSFMFGGTNDNLDEILKVDPQKVAGLKLFLGSSTGNMLVDNPKILEEIFSKTKLLISAHCEDEATIKANLEKYKEKYGENIPVELHPKIRSEEACYISSSNAIKLAEKTGARLHVFHLSTEKETHLFSNKKPLSEKKITAEVCIHHLWFTEEDYKTKGTKIKWNPAVKTQKDKDGLLKALLDDRIDVIATDHAPHTLEEKNNNYLNAPSGGPLVQHALVALLEMYHKGKISLEKIVEKTAHNPAILFQIKERGFIRKGYKADLVLVDLNSPWTVKKENLLYKCGWSPFEGTIFKSRVTHTLVNGTVVYENSKFPNKSNAERLTFNR</sequence>
<evidence type="ECO:0000259" key="6">
    <source>
        <dbReference type="Pfam" id="PF01979"/>
    </source>
</evidence>
<dbReference type="PANTHER" id="PTHR43668">
    <property type="entry name" value="ALLANTOINASE"/>
    <property type="match status" value="1"/>
</dbReference>
<dbReference type="SUPFAM" id="SSF51556">
    <property type="entry name" value="Metallo-dependent hydrolases"/>
    <property type="match status" value="1"/>
</dbReference>
<name>A0ABS5S0W6_9FLAO</name>
<dbReference type="Pfam" id="PF01979">
    <property type="entry name" value="Amidohydro_1"/>
    <property type="match status" value="1"/>
</dbReference>
<keyword evidence="8" id="KW-1185">Reference proteome</keyword>
<dbReference type="InterPro" id="IPR050138">
    <property type="entry name" value="DHOase/Allantoinase_Hydrolase"/>
</dbReference>
<dbReference type="Gene3D" id="3.20.20.140">
    <property type="entry name" value="Metal-dependent hydrolases"/>
    <property type="match status" value="1"/>
</dbReference>
<dbReference type="NCBIfam" id="NF006688">
    <property type="entry name" value="PRK09236.1"/>
    <property type="match status" value="1"/>
</dbReference>